<dbReference type="EMBL" id="CWGJ01000001">
    <property type="protein sequence ID" value="CRX37403.1"/>
    <property type="molecule type" value="Genomic_DNA"/>
</dbReference>
<proteinExistence type="predicted"/>
<evidence type="ECO:0000313" key="2">
    <source>
        <dbReference type="Proteomes" id="UP000220251"/>
    </source>
</evidence>
<reference evidence="2" key="1">
    <citation type="submission" date="2015-06" db="EMBL/GenBank/DDBJ databases">
        <authorList>
            <person name="Bertelli C."/>
        </authorList>
    </citation>
    <scope>NUCLEOTIDE SEQUENCE [LARGE SCALE GENOMIC DNA]</scope>
    <source>
        <strain evidence="2">CRIB-30</strain>
    </source>
</reference>
<organism evidence="1 2">
    <name type="scientific">Estrella lausannensis</name>
    <dbReference type="NCBI Taxonomy" id="483423"/>
    <lineage>
        <taxon>Bacteria</taxon>
        <taxon>Pseudomonadati</taxon>
        <taxon>Chlamydiota</taxon>
        <taxon>Chlamydiia</taxon>
        <taxon>Parachlamydiales</taxon>
        <taxon>Candidatus Criblamydiaceae</taxon>
        <taxon>Estrella</taxon>
    </lineage>
</organism>
<sequence>MPFPKERIRHNHDQDQFLAILLKDDLIEEGFLKQLFIYAESVSRGGLLYRNNLKNWKFGQEGLKNFCPERATIAERQGASENENS</sequence>
<accession>A0A0H5DNN4</accession>
<name>A0A0H5DNN4_9BACT</name>
<evidence type="ECO:0000313" key="1">
    <source>
        <dbReference type="EMBL" id="CRX37403.1"/>
    </source>
</evidence>
<protein>
    <submittedName>
        <fullName evidence="1">Uncharacterized protein</fullName>
    </submittedName>
</protein>
<gene>
    <name evidence="1" type="ORF">ELAC_0039</name>
</gene>
<keyword evidence="2" id="KW-1185">Reference proteome</keyword>
<dbReference type="AlphaFoldDB" id="A0A0H5DNN4"/>
<dbReference type="Proteomes" id="UP000220251">
    <property type="component" value="Unassembled WGS sequence"/>
</dbReference>